<proteinExistence type="predicted"/>
<dbReference type="KEGG" id="vg:9887480"/>
<gene>
    <name evidence="1" type="ORF">crov078</name>
</gene>
<reference evidence="1 2" key="1">
    <citation type="journal article" date="2010" name="Proc. Natl. Acad. Sci. U.S.A.">
        <title>Giant virus with a remarkable complement of genes infects marine zooplankton.</title>
        <authorList>
            <person name="Fischer M.G."/>
            <person name="Allen M.J."/>
            <person name="Wilson W.H."/>
            <person name="Suttle C.A."/>
        </authorList>
    </citation>
    <scope>NUCLEOTIDE SEQUENCE [LARGE SCALE GENOMIC DNA]</scope>
    <source>
        <strain evidence="1 2">BV-PW1</strain>
    </source>
</reference>
<organismHost>
    <name type="scientific">Cafeteria roenbergensis</name>
    <name type="common">Marine flagellate</name>
    <dbReference type="NCBI Taxonomy" id="33653"/>
</organismHost>
<keyword evidence="2" id="KW-1185">Reference proteome</keyword>
<name>E3T4J8_CROVB</name>
<sequence>MDQSYKYYSKKYYYTHHLDTYDKKGINNYNKITKDTYQIYKTTSSQHFLLKYVKADSDNTGWYQFIPTSKEEWVTLYRKKNIVGYITIEPYQKEDRFYVHGRIKSQSGYCCLSKIIENDNVVF</sequence>
<evidence type="ECO:0000313" key="1">
    <source>
        <dbReference type="EMBL" id="ADO67111.1"/>
    </source>
</evidence>
<dbReference type="Proteomes" id="UP000029781">
    <property type="component" value="Segment"/>
</dbReference>
<dbReference type="GeneID" id="9887480"/>
<dbReference type="EMBL" id="GU244497">
    <property type="protein sequence ID" value="ADO67111.1"/>
    <property type="molecule type" value="Genomic_DNA"/>
</dbReference>
<protein>
    <submittedName>
        <fullName evidence="1">Uncharacterized protein</fullName>
    </submittedName>
</protein>
<dbReference type="RefSeq" id="YP_003969710.1">
    <property type="nucleotide sequence ID" value="NC_014637.1"/>
</dbReference>
<evidence type="ECO:0000313" key="2">
    <source>
        <dbReference type="Proteomes" id="UP000029781"/>
    </source>
</evidence>
<organism evidence="1 2">
    <name type="scientific">Cafeteria roenbergensis virus (strain BV-PW1)</name>
    <name type="common">CroV</name>
    <dbReference type="NCBI Taxonomy" id="693272"/>
    <lineage>
        <taxon>Viruses</taxon>
        <taxon>Varidnaviria</taxon>
        <taxon>Bamfordvirae</taxon>
        <taxon>Nucleocytoviricota</taxon>
        <taxon>Megaviricetes</taxon>
        <taxon>Imitervirales</taxon>
        <taxon>Mimiviridae</taxon>
        <taxon>Aliimimivirinae</taxon>
        <taxon>Rheavirus</taxon>
        <taxon>Rheavirus sinusmexicani</taxon>
    </lineage>
</organism>
<accession>E3T4J8</accession>